<feature type="non-terminal residue" evidence="2">
    <location>
        <position position="54"/>
    </location>
</feature>
<accession>A0AAD8F9Z1</accession>
<keyword evidence="1" id="KW-0812">Transmembrane</keyword>
<organism evidence="2 3">
    <name type="scientific">Biomphalaria pfeifferi</name>
    <name type="common">Bloodfluke planorb</name>
    <name type="synonym">Freshwater snail</name>
    <dbReference type="NCBI Taxonomy" id="112525"/>
    <lineage>
        <taxon>Eukaryota</taxon>
        <taxon>Metazoa</taxon>
        <taxon>Spiralia</taxon>
        <taxon>Lophotrochozoa</taxon>
        <taxon>Mollusca</taxon>
        <taxon>Gastropoda</taxon>
        <taxon>Heterobranchia</taxon>
        <taxon>Euthyneura</taxon>
        <taxon>Panpulmonata</taxon>
        <taxon>Hygrophila</taxon>
        <taxon>Lymnaeoidea</taxon>
        <taxon>Planorbidae</taxon>
        <taxon>Biomphalaria</taxon>
    </lineage>
</organism>
<proteinExistence type="predicted"/>
<sequence length="54" mass="6256">YVTAVFTGVLAVPLFIMLVCYGCVVYHMSLSASRVERYFAERKRRAKSQNRLVR</sequence>
<evidence type="ECO:0000313" key="3">
    <source>
        <dbReference type="Proteomes" id="UP001233172"/>
    </source>
</evidence>
<feature type="non-terminal residue" evidence="2">
    <location>
        <position position="1"/>
    </location>
</feature>
<reference evidence="2" key="2">
    <citation type="submission" date="2023-04" db="EMBL/GenBank/DDBJ databases">
        <authorList>
            <person name="Bu L."/>
            <person name="Lu L."/>
            <person name="Laidemitt M.R."/>
            <person name="Zhang S.M."/>
            <person name="Mutuku M."/>
            <person name="Mkoji G."/>
            <person name="Steinauer M."/>
            <person name="Loker E.S."/>
        </authorList>
    </citation>
    <scope>NUCLEOTIDE SEQUENCE</scope>
    <source>
        <strain evidence="2">KasaAsao</strain>
        <tissue evidence="2">Whole Snail</tissue>
    </source>
</reference>
<dbReference type="EMBL" id="JASAOG010000056">
    <property type="protein sequence ID" value="KAK0057182.1"/>
    <property type="molecule type" value="Genomic_DNA"/>
</dbReference>
<protein>
    <submittedName>
        <fullName evidence="2">Opsin-5A</fullName>
    </submittedName>
</protein>
<feature type="transmembrane region" description="Helical" evidence="1">
    <location>
        <begin position="6"/>
        <end position="28"/>
    </location>
</feature>
<comment type="caution">
    <text evidence="2">The sequence shown here is derived from an EMBL/GenBank/DDBJ whole genome shotgun (WGS) entry which is preliminary data.</text>
</comment>
<evidence type="ECO:0000256" key="1">
    <source>
        <dbReference type="SAM" id="Phobius"/>
    </source>
</evidence>
<keyword evidence="1" id="KW-1133">Transmembrane helix</keyword>
<gene>
    <name evidence="2" type="ORF">Bpfe_013275</name>
</gene>
<name>A0AAD8F9Z1_BIOPF</name>
<keyword evidence="3" id="KW-1185">Reference proteome</keyword>
<evidence type="ECO:0000313" key="2">
    <source>
        <dbReference type="EMBL" id="KAK0057182.1"/>
    </source>
</evidence>
<keyword evidence="1" id="KW-0472">Membrane</keyword>
<dbReference type="AlphaFoldDB" id="A0AAD8F9Z1"/>
<reference evidence="2" key="1">
    <citation type="journal article" date="2023" name="PLoS Negl. Trop. Dis.">
        <title>A genome sequence for Biomphalaria pfeifferi, the major vector snail for the human-infecting parasite Schistosoma mansoni.</title>
        <authorList>
            <person name="Bu L."/>
            <person name="Lu L."/>
            <person name="Laidemitt M.R."/>
            <person name="Zhang S.M."/>
            <person name="Mutuku M."/>
            <person name="Mkoji G."/>
            <person name="Steinauer M."/>
            <person name="Loker E.S."/>
        </authorList>
    </citation>
    <scope>NUCLEOTIDE SEQUENCE</scope>
    <source>
        <strain evidence="2">KasaAsao</strain>
    </source>
</reference>
<dbReference type="Proteomes" id="UP001233172">
    <property type="component" value="Unassembled WGS sequence"/>
</dbReference>